<evidence type="ECO:0000256" key="6">
    <source>
        <dbReference type="ARBA" id="ARBA00023136"/>
    </source>
</evidence>
<dbReference type="InterPro" id="IPR000045">
    <property type="entry name" value="Prepilin_IV_endopep_pep"/>
</dbReference>
<evidence type="ECO:0000256" key="7">
    <source>
        <dbReference type="SAM" id="Phobius"/>
    </source>
</evidence>
<dbReference type="Proteomes" id="UP000054705">
    <property type="component" value="Unassembled WGS sequence"/>
</dbReference>
<evidence type="ECO:0000256" key="4">
    <source>
        <dbReference type="ARBA" id="ARBA00022692"/>
    </source>
</evidence>
<keyword evidence="3" id="KW-1003">Cell membrane</keyword>
<dbReference type="InterPro" id="IPR050882">
    <property type="entry name" value="Prepilin_peptidase/N-MTase"/>
</dbReference>
<feature type="non-terminal residue" evidence="10">
    <location>
        <position position="210"/>
    </location>
</feature>
<protein>
    <submittedName>
        <fullName evidence="10">Type 4 prepilin-like proteins leader peptide-processing enzyme</fullName>
    </submittedName>
</protein>
<keyword evidence="5 7" id="KW-1133">Transmembrane helix</keyword>
<dbReference type="AlphaFoldDB" id="A0A101HQA8"/>
<name>A0A101HQA8_9FIRM</name>
<dbReference type="PANTHER" id="PTHR30487:SF0">
    <property type="entry name" value="PREPILIN LEADER PEPTIDASE_N-METHYLTRANSFERASE-RELATED"/>
    <property type="match status" value="1"/>
</dbReference>
<feature type="transmembrane region" description="Helical" evidence="7">
    <location>
        <begin position="6"/>
        <end position="24"/>
    </location>
</feature>
<evidence type="ECO:0000256" key="1">
    <source>
        <dbReference type="ARBA" id="ARBA00004651"/>
    </source>
</evidence>
<evidence type="ECO:0000259" key="8">
    <source>
        <dbReference type="Pfam" id="PF01478"/>
    </source>
</evidence>
<dbReference type="GO" id="GO:0006465">
    <property type="term" value="P:signal peptide processing"/>
    <property type="evidence" value="ECO:0007669"/>
    <property type="project" value="TreeGrafter"/>
</dbReference>
<evidence type="ECO:0000256" key="3">
    <source>
        <dbReference type="ARBA" id="ARBA00022475"/>
    </source>
</evidence>
<evidence type="ECO:0000313" key="11">
    <source>
        <dbReference type="Proteomes" id="UP000054705"/>
    </source>
</evidence>
<comment type="caution">
    <text evidence="10">The sequence shown here is derived from an EMBL/GenBank/DDBJ whole genome shotgun (WGS) entry which is preliminary data.</text>
</comment>
<organism evidence="10 11">
    <name type="scientific">Pelotomaculum thermopropionicum</name>
    <dbReference type="NCBI Taxonomy" id="110500"/>
    <lineage>
        <taxon>Bacteria</taxon>
        <taxon>Bacillati</taxon>
        <taxon>Bacillota</taxon>
        <taxon>Clostridia</taxon>
        <taxon>Eubacteriales</taxon>
        <taxon>Desulfotomaculaceae</taxon>
        <taxon>Pelotomaculum</taxon>
    </lineage>
</organism>
<dbReference type="PANTHER" id="PTHR30487">
    <property type="entry name" value="TYPE 4 PREPILIN-LIKE PROTEINS LEADER PEPTIDE-PROCESSING ENZYME"/>
    <property type="match status" value="1"/>
</dbReference>
<evidence type="ECO:0000256" key="5">
    <source>
        <dbReference type="ARBA" id="ARBA00022989"/>
    </source>
</evidence>
<dbReference type="PATRIC" id="fig|110500.4.peg.221"/>
<sequence>MEYLWGGMVFLAGACAGSFLNVVICRLPREKSVVFPPSHCPSCLHKLGLIDLLPVVSFIALKGKCRYCGCRISPQYPAVELVTGVLLVLVWMQYGFTWAFLRCAVLLSLLVAAAVIDLQHKIIPDKLNLAGLLLGVPFLLISREAFFSGAAGFLAGGGLLLLIAVVSKGGMGGGDIKLAAVMGLYLGWKYLLLALFLAFVAGGTVGALMI</sequence>
<keyword evidence="4 7" id="KW-0812">Transmembrane</keyword>
<dbReference type="Gene3D" id="1.20.120.1220">
    <property type="match status" value="1"/>
</dbReference>
<dbReference type="Pfam" id="PF06750">
    <property type="entry name" value="A24_N_bact"/>
    <property type="match status" value="1"/>
</dbReference>
<dbReference type="GO" id="GO:0004190">
    <property type="term" value="F:aspartic-type endopeptidase activity"/>
    <property type="evidence" value="ECO:0007669"/>
    <property type="project" value="InterPro"/>
</dbReference>
<comment type="subcellular location">
    <subcellularLocation>
        <location evidence="1">Cell membrane</location>
        <topology evidence="1">Multi-pass membrane protein</topology>
    </subcellularLocation>
</comment>
<accession>A0A101HQA8</accession>
<dbReference type="Pfam" id="PF01478">
    <property type="entry name" value="Peptidase_A24"/>
    <property type="match status" value="1"/>
</dbReference>
<comment type="similarity">
    <text evidence="2">Belongs to the peptidase A24 family.</text>
</comment>
<gene>
    <name evidence="10" type="ORF">XD97_0759</name>
</gene>
<dbReference type="EMBL" id="LGGS01000187">
    <property type="protein sequence ID" value="KUK80974.1"/>
    <property type="molecule type" value="Genomic_DNA"/>
</dbReference>
<evidence type="ECO:0000256" key="2">
    <source>
        <dbReference type="ARBA" id="ARBA00005801"/>
    </source>
</evidence>
<evidence type="ECO:0000313" key="10">
    <source>
        <dbReference type="EMBL" id="KUK80974.1"/>
    </source>
</evidence>
<keyword evidence="6 7" id="KW-0472">Membrane</keyword>
<feature type="transmembrane region" description="Helical" evidence="7">
    <location>
        <begin position="187"/>
        <end position="209"/>
    </location>
</feature>
<proteinExistence type="inferred from homology"/>
<dbReference type="GO" id="GO:0005886">
    <property type="term" value="C:plasma membrane"/>
    <property type="evidence" value="ECO:0007669"/>
    <property type="project" value="UniProtKB-SubCell"/>
</dbReference>
<feature type="transmembrane region" description="Helical" evidence="7">
    <location>
        <begin position="99"/>
        <end position="116"/>
    </location>
</feature>
<dbReference type="InterPro" id="IPR010627">
    <property type="entry name" value="Prepilin_pept_A24_N"/>
</dbReference>
<evidence type="ECO:0000259" key="9">
    <source>
        <dbReference type="Pfam" id="PF06750"/>
    </source>
</evidence>
<reference evidence="11" key="1">
    <citation type="journal article" date="2015" name="MBio">
        <title>Genome-Resolved Metagenomic Analysis Reveals Roles for Candidate Phyla and Other Microbial Community Members in Biogeochemical Transformations in Oil Reservoirs.</title>
        <authorList>
            <person name="Hu P."/>
            <person name="Tom L."/>
            <person name="Singh A."/>
            <person name="Thomas B.C."/>
            <person name="Baker B.J."/>
            <person name="Piceno Y.M."/>
            <person name="Andersen G.L."/>
            <person name="Banfield J.F."/>
        </authorList>
    </citation>
    <scope>NUCLEOTIDE SEQUENCE [LARGE SCALE GENOMIC DNA]</scope>
</reference>
<feature type="domain" description="Prepilin peptidase A24 N-terminal" evidence="9">
    <location>
        <begin position="12"/>
        <end position="93"/>
    </location>
</feature>
<feature type="domain" description="Prepilin type IV endopeptidase peptidase" evidence="8">
    <location>
        <begin position="105"/>
        <end position="206"/>
    </location>
</feature>
<feature type="transmembrane region" description="Helical" evidence="7">
    <location>
        <begin position="146"/>
        <end position="166"/>
    </location>
</feature>